<dbReference type="CDD" id="cd17631">
    <property type="entry name" value="FACL_FadD13-like"/>
    <property type="match status" value="1"/>
</dbReference>
<dbReference type="AlphaFoldDB" id="A0A6M0Q2X4"/>
<feature type="domain" description="AMP-binding enzyme C-terminal" evidence="5">
    <location>
        <begin position="407"/>
        <end position="482"/>
    </location>
</feature>
<dbReference type="PANTHER" id="PTHR43201:SF5">
    <property type="entry name" value="MEDIUM-CHAIN ACYL-COA LIGASE ACSF2, MITOCHONDRIAL"/>
    <property type="match status" value="1"/>
</dbReference>
<proteinExistence type="inferred from homology"/>
<feature type="domain" description="AMP-dependent synthetase/ligase" evidence="4">
    <location>
        <begin position="9"/>
        <end position="357"/>
    </location>
</feature>
<evidence type="ECO:0000259" key="5">
    <source>
        <dbReference type="Pfam" id="PF13193"/>
    </source>
</evidence>
<evidence type="ECO:0000259" key="4">
    <source>
        <dbReference type="Pfam" id="PF00501"/>
    </source>
</evidence>
<dbReference type="GO" id="GO:0031956">
    <property type="term" value="F:medium-chain fatty acid-CoA ligase activity"/>
    <property type="evidence" value="ECO:0007669"/>
    <property type="project" value="TreeGrafter"/>
</dbReference>
<dbReference type="InterPro" id="IPR020845">
    <property type="entry name" value="AMP-binding_CS"/>
</dbReference>
<dbReference type="InterPro" id="IPR045851">
    <property type="entry name" value="AMP-bd_C_sf"/>
</dbReference>
<dbReference type="PANTHER" id="PTHR43201">
    <property type="entry name" value="ACYL-COA SYNTHETASE"/>
    <property type="match status" value="1"/>
</dbReference>
<dbReference type="Pfam" id="PF00501">
    <property type="entry name" value="AMP-binding"/>
    <property type="match status" value="1"/>
</dbReference>
<dbReference type="RefSeq" id="WP_163177524.1">
    <property type="nucleotide sequence ID" value="NZ_JAAIWM010000001.1"/>
</dbReference>
<evidence type="ECO:0000256" key="3">
    <source>
        <dbReference type="ARBA" id="ARBA00022840"/>
    </source>
</evidence>
<dbReference type="Gene3D" id="3.30.300.30">
    <property type="match status" value="1"/>
</dbReference>
<keyword evidence="7" id="KW-1185">Reference proteome</keyword>
<organism evidence="6 7">
    <name type="scientific">Bacillus mesophilus</name>
    <dbReference type="NCBI Taxonomy" id="1808955"/>
    <lineage>
        <taxon>Bacteria</taxon>
        <taxon>Bacillati</taxon>
        <taxon>Bacillota</taxon>
        <taxon>Bacilli</taxon>
        <taxon>Bacillales</taxon>
        <taxon>Bacillaceae</taxon>
        <taxon>Bacillus</taxon>
    </lineage>
</organism>
<comment type="caution">
    <text evidence="6">The sequence shown here is derived from an EMBL/GenBank/DDBJ whole genome shotgun (WGS) entry which is preliminary data.</text>
</comment>
<evidence type="ECO:0000256" key="2">
    <source>
        <dbReference type="ARBA" id="ARBA00022598"/>
    </source>
</evidence>
<dbReference type="Proteomes" id="UP000481043">
    <property type="component" value="Unassembled WGS sequence"/>
</dbReference>
<comment type="similarity">
    <text evidence="1">Belongs to the ATP-dependent AMP-binding enzyme family.</text>
</comment>
<dbReference type="FunFam" id="3.30.300.30:FF:000008">
    <property type="entry name" value="2,3-dihydroxybenzoate-AMP ligase"/>
    <property type="match status" value="1"/>
</dbReference>
<keyword evidence="2 6" id="KW-0436">Ligase</keyword>
<protein>
    <submittedName>
        <fullName evidence="6">Long-chain fatty acid--CoA ligase</fullName>
    </submittedName>
</protein>
<evidence type="ECO:0000313" key="7">
    <source>
        <dbReference type="Proteomes" id="UP000481043"/>
    </source>
</evidence>
<dbReference type="Gene3D" id="3.40.50.12780">
    <property type="entry name" value="N-terminal domain of ligase-like"/>
    <property type="match status" value="1"/>
</dbReference>
<reference evidence="6 7" key="1">
    <citation type="submission" date="2020-02" db="EMBL/GenBank/DDBJ databases">
        <title>Bacillus aquiflavi sp. nov., isolated from yellow water of strong flavor Chinese baijiu in Yibin region of China.</title>
        <authorList>
            <person name="Xie J."/>
        </authorList>
    </citation>
    <scope>NUCLEOTIDE SEQUENCE [LARGE SCALE GENOMIC DNA]</scope>
    <source>
        <strain evidence="6 7">SA4</strain>
    </source>
</reference>
<sequence length="497" mass="56075">MRWDLDWIEKRSQLTPDRVAVVDGETNQRWSYQELNQRAHILASFLEKQGIQKGDRVAIICPNHISYFDFLFSCMKLGAIFVPLNWRLSAHEIEVILRDCSPKLIGFHSRYEKILPKSESMLQLDHDAYNKIFQNLESYEANQELSENDPLTIIYTGGTTGKSKGVVLTHANIGWNALNTIVSWNLQADDVTLTYLPMFHTGGLNALTIPILVMGGTVLIANDFNAEKAIQFIEQEKCTISLMVPTMYHLMIQAKGFETATFKHMRTFLSGGAPCPLPIYEAFSRKGVAFKEGYGLTEAGPNNFYIDPAEAMKKKGSIGKPMMFNKAKVINDEGKEAAPNEVGELLLYGNHVFLMYWNNPEATSETIKNNWLHTGDLAKMDEDGYFYIVGRKKEMIITGGENVYPLEVEHCLQNHPSVSEVAVVGLPDTKWGEAVAAFISVTPNSDVTVQELKEYCLTKLGNYKVPKLFWLMPDLPKTHVGKIDKRFLIDNYQIDVG</sequence>
<dbReference type="InterPro" id="IPR000873">
    <property type="entry name" value="AMP-dep_synth/lig_dom"/>
</dbReference>
<dbReference type="GO" id="GO:0006631">
    <property type="term" value="P:fatty acid metabolic process"/>
    <property type="evidence" value="ECO:0007669"/>
    <property type="project" value="TreeGrafter"/>
</dbReference>
<keyword evidence="3" id="KW-0547">Nucleotide-binding</keyword>
<dbReference type="InterPro" id="IPR042099">
    <property type="entry name" value="ANL_N_sf"/>
</dbReference>
<dbReference type="PROSITE" id="PS00455">
    <property type="entry name" value="AMP_BINDING"/>
    <property type="match status" value="1"/>
</dbReference>
<dbReference type="InterPro" id="IPR025110">
    <property type="entry name" value="AMP-bd_C"/>
</dbReference>
<gene>
    <name evidence="6" type="ORF">G4D63_02925</name>
</gene>
<dbReference type="SUPFAM" id="SSF56801">
    <property type="entry name" value="Acetyl-CoA synthetase-like"/>
    <property type="match status" value="1"/>
</dbReference>
<evidence type="ECO:0000256" key="1">
    <source>
        <dbReference type="ARBA" id="ARBA00006432"/>
    </source>
</evidence>
<dbReference type="GO" id="GO:0005524">
    <property type="term" value="F:ATP binding"/>
    <property type="evidence" value="ECO:0007669"/>
    <property type="project" value="UniProtKB-KW"/>
</dbReference>
<name>A0A6M0Q2X4_9BACI</name>
<evidence type="ECO:0000313" key="6">
    <source>
        <dbReference type="EMBL" id="NEY70686.1"/>
    </source>
</evidence>
<keyword evidence="3" id="KW-0067">ATP-binding</keyword>
<dbReference type="Pfam" id="PF13193">
    <property type="entry name" value="AMP-binding_C"/>
    <property type="match status" value="1"/>
</dbReference>
<dbReference type="EMBL" id="JAAIWM010000001">
    <property type="protein sequence ID" value="NEY70686.1"/>
    <property type="molecule type" value="Genomic_DNA"/>
</dbReference>
<accession>A0A6M0Q2X4</accession>